<dbReference type="GeneID" id="54488405"/>
<dbReference type="RefSeq" id="XP_033598007.1">
    <property type="nucleotide sequence ID" value="XM_033747351.1"/>
</dbReference>
<feature type="compositionally biased region" description="Basic and acidic residues" evidence="8">
    <location>
        <begin position="67"/>
        <end position="91"/>
    </location>
</feature>
<dbReference type="GO" id="GO:0006397">
    <property type="term" value="P:mRNA processing"/>
    <property type="evidence" value="ECO:0007669"/>
    <property type="project" value="UniProtKB-KW"/>
</dbReference>
<accession>A0A6A6W0E0</accession>
<name>A0A6A6W0E0_9PEZI</name>
<dbReference type="GO" id="GO:0008380">
    <property type="term" value="P:RNA splicing"/>
    <property type="evidence" value="ECO:0007669"/>
    <property type="project" value="UniProtKB-KW"/>
</dbReference>
<organism evidence="10 11">
    <name type="scientific">Pseudovirgaria hyperparasitica</name>
    <dbReference type="NCBI Taxonomy" id="470096"/>
    <lineage>
        <taxon>Eukaryota</taxon>
        <taxon>Fungi</taxon>
        <taxon>Dikarya</taxon>
        <taxon>Ascomycota</taxon>
        <taxon>Pezizomycotina</taxon>
        <taxon>Dothideomycetes</taxon>
        <taxon>Dothideomycetes incertae sedis</taxon>
        <taxon>Acrospermales</taxon>
        <taxon>Acrospermaceae</taxon>
        <taxon>Pseudovirgaria</taxon>
    </lineage>
</organism>
<comment type="similarity">
    <text evidence="3">Belongs to the SNUT3 family.</text>
</comment>
<evidence type="ECO:0000313" key="10">
    <source>
        <dbReference type="EMBL" id="KAF2755556.1"/>
    </source>
</evidence>
<dbReference type="AlphaFoldDB" id="A0A6A6W0E0"/>
<evidence type="ECO:0000256" key="4">
    <source>
        <dbReference type="ARBA" id="ARBA00011825"/>
    </source>
</evidence>
<dbReference type="Pfam" id="PF08648">
    <property type="entry name" value="SNRNP27"/>
    <property type="match status" value="1"/>
</dbReference>
<reference evidence="10" key="1">
    <citation type="journal article" date="2020" name="Stud. Mycol.">
        <title>101 Dothideomycetes genomes: a test case for predicting lifestyles and emergence of pathogens.</title>
        <authorList>
            <person name="Haridas S."/>
            <person name="Albert R."/>
            <person name="Binder M."/>
            <person name="Bloem J."/>
            <person name="Labutti K."/>
            <person name="Salamov A."/>
            <person name="Andreopoulos B."/>
            <person name="Baker S."/>
            <person name="Barry K."/>
            <person name="Bills G."/>
            <person name="Bluhm B."/>
            <person name="Cannon C."/>
            <person name="Castanera R."/>
            <person name="Culley D."/>
            <person name="Daum C."/>
            <person name="Ezra D."/>
            <person name="Gonzalez J."/>
            <person name="Henrissat B."/>
            <person name="Kuo A."/>
            <person name="Liang C."/>
            <person name="Lipzen A."/>
            <person name="Lutzoni F."/>
            <person name="Magnuson J."/>
            <person name="Mondo S."/>
            <person name="Nolan M."/>
            <person name="Ohm R."/>
            <person name="Pangilinan J."/>
            <person name="Park H.-J."/>
            <person name="Ramirez L."/>
            <person name="Alfaro M."/>
            <person name="Sun H."/>
            <person name="Tritt A."/>
            <person name="Yoshinaga Y."/>
            <person name="Zwiers L.-H."/>
            <person name="Turgeon B."/>
            <person name="Goodwin S."/>
            <person name="Spatafora J."/>
            <person name="Crous P."/>
            <person name="Grigoriev I."/>
        </authorList>
    </citation>
    <scope>NUCLEOTIDE SEQUENCE</scope>
    <source>
        <strain evidence="10">CBS 121739</strain>
    </source>
</reference>
<evidence type="ECO:0000256" key="6">
    <source>
        <dbReference type="ARBA" id="ARBA00023187"/>
    </source>
</evidence>
<feature type="compositionally biased region" description="Basic and acidic residues" evidence="8">
    <location>
        <begin position="109"/>
        <end position="118"/>
    </location>
</feature>
<sequence>MPDSRRSTRDRRRDDDRFQRRDRSKSKDRTSTRRNDRHTRSRSRSPGNDAPHGRVRERSPLKGPRSNPRDRDTKRDKPATRDIDKKTRDISITEGRGLSGPGVTPKVTDPPKAKAKDEGDVDEDPETKKMRAVMGFAGFKSTKNTKIPGNDIYCVRKETISEYRQYMNRTGGFNRPLSPGR</sequence>
<feature type="region of interest" description="Disordered" evidence="8">
    <location>
        <begin position="1"/>
        <end position="125"/>
    </location>
</feature>
<dbReference type="Proteomes" id="UP000799437">
    <property type="component" value="Unassembled WGS sequence"/>
</dbReference>
<comment type="function">
    <text evidence="1">May play a role in mRNA splicing.</text>
</comment>
<evidence type="ECO:0000256" key="5">
    <source>
        <dbReference type="ARBA" id="ARBA00022664"/>
    </source>
</evidence>
<comment type="subcellular location">
    <subcellularLocation>
        <location evidence="2">Nucleus</location>
    </subcellularLocation>
</comment>
<feature type="compositionally biased region" description="Basic and acidic residues" evidence="8">
    <location>
        <begin position="1"/>
        <end position="34"/>
    </location>
</feature>
<protein>
    <submittedName>
        <fullName evidence="10">DUF1777-domain-containing protein</fullName>
    </submittedName>
</protein>
<dbReference type="PANTHER" id="PTHR31077">
    <property type="entry name" value="U4/U6.U5 SMALL NUCLEAR RIBONUCLEOPROTEIN 27 KDA PROTEIN"/>
    <property type="match status" value="1"/>
</dbReference>
<evidence type="ECO:0000313" key="11">
    <source>
        <dbReference type="Proteomes" id="UP000799437"/>
    </source>
</evidence>
<keyword evidence="7" id="KW-0539">Nucleus</keyword>
<evidence type="ECO:0000256" key="7">
    <source>
        <dbReference type="ARBA" id="ARBA00023242"/>
    </source>
</evidence>
<keyword evidence="6" id="KW-0508">mRNA splicing</keyword>
<dbReference type="OrthoDB" id="21368at2759"/>
<proteinExistence type="inferred from homology"/>
<dbReference type="PANTHER" id="PTHR31077:SF1">
    <property type="entry name" value="U4_U6.U5 SMALL NUCLEAR RIBONUCLEOPROTEIN 27 KDA PROTEIN"/>
    <property type="match status" value="1"/>
</dbReference>
<evidence type="ECO:0000256" key="3">
    <source>
        <dbReference type="ARBA" id="ARBA00008218"/>
    </source>
</evidence>
<evidence type="ECO:0000256" key="1">
    <source>
        <dbReference type="ARBA" id="ARBA00003632"/>
    </source>
</evidence>
<dbReference type="GO" id="GO:0071011">
    <property type="term" value="C:precatalytic spliceosome"/>
    <property type="evidence" value="ECO:0007669"/>
    <property type="project" value="TreeGrafter"/>
</dbReference>
<gene>
    <name evidence="10" type="ORF">EJ05DRAFT_503014</name>
</gene>
<keyword evidence="5" id="KW-0507">mRNA processing</keyword>
<comment type="subunit">
    <text evidence="4">Part of a tri-snRNP complex.</text>
</comment>
<evidence type="ECO:0000259" key="9">
    <source>
        <dbReference type="Pfam" id="PF08648"/>
    </source>
</evidence>
<evidence type="ECO:0000256" key="2">
    <source>
        <dbReference type="ARBA" id="ARBA00004123"/>
    </source>
</evidence>
<feature type="compositionally biased region" description="Basic and acidic residues" evidence="8">
    <location>
        <begin position="51"/>
        <end position="60"/>
    </location>
</feature>
<dbReference type="EMBL" id="ML996577">
    <property type="protein sequence ID" value="KAF2755556.1"/>
    <property type="molecule type" value="Genomic_DNA"/>
</dbReference>
<evidence type="ECO:0000256" key="8">
    <source>
        <dbReference type="SAM" id="MobiDB-lite"/>
    </source>
</evidence>
<feature type="domain" description="U4/U6.U5 small nuclear ribonucleoprotein 27kDa protein" evidence="9">
    <location>
        <begin position="126"/>
        <end position="179"/>
    </location>
</feature>
<dbReference type="InterPro" id="IPR013957">
    <property type="entry name" value="SNRNP27"/>
</dbReference>
<keyword evidence="11" id="KW-1185">Reference proteome</keyword>